<dbReference type="OrthoDB" id="4062651at2759"/>
<evidence type="ECO:0000313" key="2">
    <source>
        <dbReference type="WBParaSite" id="maker-uti_cns_0004010-snap-gene-0.5-mRNA-1"/>
    </source>
</evidence>
<protein>
    <submittedName>
        <fullName evidence="2">Protein kinase domain-containing protein</fullName>
    </submittedName>
</protein>
<dbReference type="AlphaFoldDB" id="A0A1I8H198"/>
<evidence type="ECO:0000313" key="1">
    <source>
        <dbReference type="Proteomes" id="UP000095280"/>
    </source>
</evidence>
<keyword evidence="1" id="KW-1185">Reference proteome</keyword>
<dbReference type="Proteomes" id="UP000095280">
    <property type="component" value="Unplaced"/>
</dbReference>
<reference evidence="2" key="1">
    <citation type="submission" date="2016-11" db="UniProtKB">
        <authorList>
            <consortium name="WormBaseParasite"/>
        </authorList>
    </citation>
    <scope>IDENTIFICATION</scope>
</reference>
<dbReference type="Gene3D" id="3.30.200.20">
    <property type="entry name" value="Phosphorylase Kinase, domain 1"/>
    <property type="match status" value="1"/>
</dbReference>
<dbReference type="WBParaSite" id="maker-uti_cns_0004010-snap-gene-0.5-mRNA-1">
    <property type="protein sequence ID" value="maker-uti_cns_0004010-snap-gene-0.5-mRNA-1"/>
    <property type="gene ID" value="maker-uti_cns_0004010-snap-gene-0.5"/>
</dbReference>
<dbReference type="InterPro" id="IPR011009">
    <property type="entry name" value="Kinase-like_dom_sf"/>
</dbReference>
<organism evidence="1 2">
    <name type="scientific">Macrostomum lignano</name>
    <dbReference type="NCBI Taxonomy" id="282301"/>
    <lineage>
        <taxon>Eukaryota</taxon>
        <taxon>Metazoa</taxon>
        <taxon>Spiralia</taxon>
        <taxon>Lophotrochozoa</taxon>
        <taxon>Platyhelminthes</taxon>
        <taxon>Rhabditophora</taxon>
        <taxon>Macrostomorpha</taxon>
        <taxon>Macrostomida</taxon>
        <taxon>Macrostomidae</taxon>
        <taxon>Macrostomum</taxon>
    </lineage>
</organism>
<sequence length="684" mass="76589">MSGEISPKRDAKQKPNQSSKTSKSIDFSYSLSSDMDVDSRKQRRKSRILLVDGSFDLRHMTRDFWLDHRQSVQNGTRCVRCTDTGVRYACTSRSLREWDDEESKRIIKSFKAIFKVQTDLARVTAFVQPVVAARLHQRDMLVIAPLPPNMYLSDLKKLVVHLSHNSVRYYAACILLGLEFMRHSCIYHGNLSLCSIALDYYGRPQITDFDTSLCEKIGEASHQLDALRYAAMLGVLHCDNIRHFSISHMHSTADDHRRRDVFVGICPKCRLTAECMDPKLCDCHNFGALVRYIRNKIVTKEAMRRILESLQPSWMEADLCYSWSRIPRAEEEKILELELMRSASQLAGYSRVSSQFIDPVDDFEGFESDSDAVGQIRISRASMGAASSFAAGTAMTGFGGSQGATGNFAQRDAIKEAKNERLWQRRQELQRARVSSSMYFDQASKGRLKGWSTASMKSIRESWKTPLSATADAENGGTPKSASVSESGSMLEPTPQLPAGHRSKRAQPQTVGLVPATQHSTPPLPKPRLAARPLPKRPPVAGQHLSWRLDFDDEGRPMPLGPGKSALMPQTNCSASLAGKNAQKPKSSGSGFSNDFNLDAGYGEFEFKGYQLMMEHNYFINTNWEALEIAQPPEGLWFAHSLIMQGYNREPTPSKPATNLGDDADRMVGSYFTSRSRVLYSLFG</sequence>
<proteinExistence type="predicted"/>
<dbReference type="SUPFAM" id="SSF56112">
    <property type="entry name" value="Protein kinase-like (PK-like)"/>
    <property type="match status" value="1"/>
</dbReference>
<dbReference type="Gene3D" id="1.10.510.10">
    <property type="entry name" value="Transferase(Phosphotransferase) domain 1"/>
    <property type="match status" value="1"/>
</dbReference>
<accession>A0A1I8H198</accession>
<name>A0A1I8H198_9PLAT</name>